<name>A0A7J5QSB2_9BACE</name>
<reference evidence="2" key="2">
    <citation type="submission" date="2023-08" db="EMBL/GenBank/DDBJ databases">
        <title>Mucin Metabolism Genes Underlie the Key Renovations of Bacteroides xylanisolvens Genomes in Captive Great Apes.</title>
        <authorList>
            <person name="Nishida A.H."/>
        </authorList>
    </citation>
    <scope>NUCLEOTIDE SEQUENCE</scope>
    <source>
        <strain evidence="2">P13.H9</strain>
    </source>
</reference>
<dbReference type="Proteomes" id="UP001198461">
    <property type="component" value="Unassembled WGS sequence"/>
</dbReference>
<dbReference type="Proteomes" id="UP000471447">
    <property type="component" value="Unassembled WGS sequence"/>
</dbReference>
<protein>
    <submittedName>
        <fullName evidence="1">Uncharacterized protein</fullName>
    </submittedName>
</protein>
<accession>A0A7J5QSB2</accession>
<comment type="caution">
    <text evidence="1">The sequence shown here is derived from an EMBL/GenBank/DDBJ whole genome shotgun (WGS) entry which is preliminary data.</text>
</comment>
<dbReference type="RefSeq" id="WP_128859638.1">
    <property type="nucleotide sequence ID" value="NZ_CP120351.1"/>
</dbReference>
<evidence type="ECO:0000313" key="3">
    <source>
        <dbReference type="Proteomes" id="UP000471447"/>
    </source>
</evidence>
<organism evidence="1 3">
    <name type="scientific">Bacteroides xylanisolvens</name>
    <dbReference type="NCBI Taxonomy" id="371601"/>
    <lineage>
        <taxon>Bacteria</taxon>
        <taxon>Pseudomonadati</taxon>
        <taxon>Bacteroidota</taxon>
        <taxon>Bacteroidia</taxon>
        <taxon>Bacteroidales</taxon>
        <taxon>Bacteroidaceae</taxon>
        <taxon>Bacteroides</taxon>
    </lineage>
</organism>
<proteinExistence type="predicted"/>
<reference evidence="1 3" key="1">
    <citation type="journal article" date="2019" name="Nat. Med.">
        <title>A library of human gut bacterial isolates paired with longitudinal multiomics data enables mechanistic microbiome research.</title>
        <authorList>
            <person name="Poyet M."/>
            <person name="Groussin M."/>
            <person name="Gibbons S.M."/>
            <person name="Avila-Pacheco J."/>
            <person name="Jiang X."/>
            <person name="Kearney S.M."/>
            <person name="Perrotta A.R."/>
            <person name="Berdy B."/>
            <person name="Zhao S."/>
            <person name="Lieberman T.D."/>
            <person name="Swanson P.K."/>
            <person name="Smith M."/>
            <person name="Roesemann S."/>
            <person name="Alexander J.E."/>
            <person name="Rich S.A."/>
            <person name="Livny J."/>
            <person name="Vlamakis H."/>
            <person name="Clish C."/>
            <person name="Bullock K."/>
            <person name="Deik A."/>
            <person name="Scott J."/>
            <person name="Pierce K.A."/>
            <person name="Xavier R.J."/>
            <person name="Alm E.J."/>
        </authorList>
    </citation>
    <scope>NUCLEOTIDE SEQUENCE [LARGE SCALE GENOMIC DNA]</scope>
    <source>
        <strain evidence="1 3">BIOML-A7</strain>
    </source>
</reference>
<evidence type="ECO:0000313" key="2">
    <source>
        <dbReference type="EMBL" id="MCA4702386.1"/>
    </source>
</evidence>
<dbReference type="EMBL" id="JAIWYE010000004">
    <property type="protein sequence ID" value="MCA4702386.1"/>
    <property type="molecule type" value="Genomic_DNA"/>
</dbReference>
<evidence type="ECO:0000313" key="1">
    <source>
        <dbReference type="EMBL" id="KAB6423794.1"/>
    </source>
</evidence>
<dbReference type="AlphaFoldDB" id="A0A7J5QSB2"/>
<gene>
    <name evidence="1" type="ORF">GAZ26_10995</name>
    <name evidence="2" type="ORF">LD004_01980</name>
</gene>
<sequence>MNYYLIDKFIDLWDWSEIINRYYDDASLYTIDFLEKYVDRIPTNNLQNSYLWYSIVKRRMKELAFEIVSQ</sequence>
<dbReference type="EMBL" id="WDCG01000009">
    <property type="protein sequence ID" value="KAB6423794.1"/>
    <property type="molecule type" value="Genomic_DNA"/>
</dbReference>